<sequence length="279" mass="30471">YPTSPLARFPPPMPALRRPLRERCGFTARLSLTVKTSFGQQPPCADPWSPKGHIQPHRSHLPRRRKAQIKRIVLYDDEPEQAAPAAPTPGALVPAPRPVDAPCLQEVVPGLFIAFKTDSAAAQDTVYTHIIDVCHPPPGYDAGATEKAFEGRTHRLRLVLPAPPQTESGRAGLALSAAQLRAARDFLAETLPYGSSPAQPRPLPEKQAVRVLLSTPQRRPTDAMAVVGCYLAFASQKSVDAALRCIDDEPEFLSVWKGEVSEDEVARAERVARMWSSLS</sequence>
<dbReference type="EMBL" id="KE504135">
    <property type="protein sequence ID" value="EPT02543.1"/>
    <property type="molecule type" value="Genomic_DNA"/>
</dbReference>
<feature type="compositionally biased region" description="Basic residues" evidence="1">
    <location>
        <begin position="54"/>
        <end position="63"/>
    </location>
</feature>
<dbReference type="OrthoDB" id="2913041at2759"/>
<dbReference type="AlphaFoldDB" id="S8ED46"/>
<gene>
    <name evidence="2" type="ORF">FOMPIDRAFT_1105492</name>
</gene>
<feature type="non-terminal residue" evidence="2">
    <location>
        <position position="279"/>
    </location>
</feature>
<reference evidence="2 3" key="1">
    <citation type="journal article" date="2012" name="Science">
        <title>The Paleozoic origin of enzymatic lignin decomposition reconstructed from 31 fungal genomes.</title>
        <authorList>
            <person name="Floudas D."/>
            <person name="Binder M."/>
            <person name="Riley R."/>
            <person name="Barry K."/>
            <person name="Blanchette R.A."/>
            <person name="Henrissat B."/>
            <person name="Martinez A.T."/>
            <person name="Otillar R."/>
            <person name="Spatafora J.W."/>
            <person name="Yadav J.S."/>
            <person name="Aerts A."/>
            <person name="Benoit I."/>
            <person name="Boyd A."/>
            <person name="Carlson A."/>
            <person name="Copeland A."/>
            <person name="Coutinho P.M."/>
            <person name="de Vries R.P."/>
            <person name="Ferreira P."/>
            <person name="Findley K."/>
            <person name="Foster B."/>
            <person name="Gaskell J."/>
            <person name="Glotzer D."/>
            <person name="Gorecki P."/>
            <person name="Heitman J."/>
            <person name="Hesse C."/>
            <person name="Hori C."/>
            <person name="Igarashi K."/>
            <person name="Jurgens J.A."/>
            <person name="Kallen N."/>
            <person name="Kersten P."/>
            <person name="Kohler A."/>
            <person name="Kuees U."/>
            <person name="Kumar T.K.A."/>
            <person name="Kuo A."/>
            <person name="LaButti K."/>
            <person name="Larrondo L.F."/>
            <person name="Lindquist E."/>
            <person name="Ling A."/>
            <person name="Lombard V."/>
            <person name="Lucas S."/>
            <person name="Lundell T."/>
            <person name="Martin R."/>
            <person name="McLaughlin D.J."/>
            <person name="Morgenstern I."/>
            <person name="Morin E."/>
            <person name="Murat C."/>
            <person name="Nagy L.G."/>
            <person name="Nolan M."/>
            <person name="Ohm R.A."/>
            <person name="Patyshakuliyeva A."/>
            <person name="Rokas A."/>
            <person name="Ruiz-Duenas F.J."/>
            <person name="Sabat G."/>
            <person name="Salamov A."/>
            <person name="Samejima M."/>
            <person name="Schmutz J."/>
            <person name="Slot J.C."/>
            <person name="St John F."/>
            <person name="Stenlid J."/>
            <person name="Sun H."/>
            <person name="Sun S."/>
            <person name="Syed K."/>
            <person name="Tsang A."/>
            <person name="Wiebenga A."/>
            <person name="Young D."/>
            <person name="Pisabarro A."/>
            <person name="Eastwood D.C."/>
            <person name="Martin F."/>
            <person name="Cullen D."/>
            <person name="Grigoriev I.V."/>
            <person name="Hibbett D.S."/>
        </authorList>
    </citation>
    <scope>NUCLEOTIDE SEQUENCE</scope>
    <source>
        <strain evidence="3">FP-58527</strain>
    </source>
</reference>
<protein>
    <submittedName>
        <fullName evidence="2">Uncharacterized protein</fullName>
    </submittedName>
</protein>
<evidence type="ECO:0000256" key="1">
    <source>
        <dbReference type="SAM" id="MobiDB-lite"/>
    </source>
</evidence>
<evidence type="ECO:0000313" key="3">
    <source>
        <dbReference type="Proteomes" id="UP000015241"/>
    </source>
</evidence>
<organism evidence="2 3">
    <name type="scientific">Fomitopsis schrenkii</name>
    <name type="common">Brown rot fungus</name>
    <dbReference type="NCBI Taxonomy" id="2126942"/>
    <lineage>
        <taxon>Eukaryota</taxon>
        <taxon>Fungi</taxon>
        <taxon>Dikarya</taxon>
        <taxon>Basidiomycota</taxon>
        <taxon>Agaricomycotina</taxon>
        <taxon>Agaricomycetes</taxon>
        <taxon>Polyporales</taxon>
        <taxon>Fomitopsis</taxon>
    </lineage>
</organism>
<keyword evidence="3" id="KW-1185">Reference proteome</keyword>
<feature type="region of interest" description="Disordered" evidence="1">
    <location>
        <begin position="41"/>
        <end position="63"/>
    </location>
</feature>
<accession>S8ED46</accession>
<dbReference type="InParanoid" id="S8ED46"/>
<feature type="non-terminal residue" evidence="2">
    <location>
        <position position="1"/>
    </location>
</feature>
<proteinExistence type="predicted"/>
<dbReference type="eggNOG" id="ENOG502SX0B">
    <property type="taxonomic scope" value="Eukaryota"/>
</dbReference>
<name>S8ED46_FOMSC</name>
<evidence type="ECO:0000313" key="2">
    <source>
        <dbReference type="EMBL" id="EPT02543.1"/>
    </source>
</evidence>
<dbReference type="HOGENOM" id="CLU_063729_0_0_1"/>
<dbReference type="Proteomes" id="UP000015241">
    <property type="component" value="Unassembled WGS sequence"/>
</dbReference>